<evidence type="ECO:0000313" key="6">
    <source>
        <dbReference type="Proteomes" id="UP000320762"/>
    </source>
</evidence>
<evidence type="ECO:0000259" key="4">
    <source>
        <dbReference type="PROSITE" id="PS50303"/>
    </source>
</evidence>
<dbReference type="GO" id="GO:0003729">
    <property type="term" value="F:mRNA binding"/>
    <property type="evidence" value="ECO:0007669"/>
    <property type="project" value="TreeGrafter"/>
</dbReference>
<name>A0A550BXV8_9AGAR</name>
<comment type="caution">
    <text evidence="5">The sequence shown here is derived from an EMBL/GenBank/DDBJ whole genome shotgun (WGS) entry which is preliminary data.</text>
</comment>
<keyword evidence="2" id="KW-0694">RNA-binding</keyword>
<organism evidence="5 6">
    <name type="scientific">Schizophyllum amplum</name>
    <dbReference type="NCBI Taxonomy" id="97359"/>
    <lineage>
        <taxon>Eukaryota</taxon>
        <taxon>Fungi</taxon>
        <taxon>Dikarya</taxon>
        <taxon>Basidiomycota</taxon>
        <taxon>Agaricomycotina</taxon>
        <taxon>Agaricomycetes</taxon>
        <taxon>Agaricomycetidae</taxon>
        <taxon>Agaricales</taxon>
        <taxon>Schizophyllaceae</taxon>
        <taxon>Schizophyllum</taxon>
    </lineage>
</organism>
<dbReference type="GO" id="GO:0005730">
    <property type="term" value="C:nucleolus"/>
    <property type="evidence" value="ECO:0007669"/>
    <property type="project" value="TreeGrafter"/>
</dbReference>
<dbReference type="InterPro" id="IPR040059">
    <property type="entry name" value="PUM3"/>
</dbReference>
<dbReference type="SUPFAM" id="SSF48371">
    <property type="entry name" value="ARM repeat"/>
    <property type="match status" value="1"/>
</dbReference>
<dbReference type="SMART" id="SM00025">
    <property type="entry name" value="Pumilio"/>
    <property type="match status" value="4"/>
</dbReference>
<dbReference type="Gene3D" id="1.25.10.10">
    <property type="entry name" value="Leucine-rich Repeat Variant"/>
    <property type="match status" value="1"/>
</dbReference>
<keyword evidence="6" id="KW-1185">Reference proteome</keyword>
<dbReference type="OrthoDB" id="497380at2759"/>
<feature type="domain" description="PUM-HD" evidence="4">
    <location>
        <begin position="48"/>
        <end position="377"/>
    </location>
</feature>
<dbReference type="GO" id="GO:0006417">
    <property type="term" value="P:regulation of translation"/>
    <property type="evidence" value="ECO:0007669"/>
    <property type="project" value="TreeGrafter"/>
</dbReference>
<dbReference type="PROSITE" id="PS50303">
    <property type="entry name" value="PUM_HD"/>
    <property type="match status" value="1"/>
</dbReference>
<reference evidence="5 6" key="1">
    <citation type="journal article" date="2019" name="New Phytol.">
        <title>Comparative genomics reveals unique wood-decay strategies and fruiting body development in the Schizophyllaceae.</title>
        <authorList>
            <person name="Almasi E."/>
            <person name="Sahu N."/>
            <person name="Krizsan K."/>
            <person name="Balint B."/>
            <person name="Kovacs G.M."/>
            <person name="Kiss B."/>
            <person name="Cseklye J."/>
            <person name="Drula E."/>
            <person name="Henrissat B."/>
            <person name="Nagy I."/>
            <person name="Chovatia M."/>
            <person name="Adam C."/>
            <person name="LaButti K."/>
            <person name="Lipzen A."/>
            <person name="Riley R."/>
            <person name="Grigoriev I.V."/>
            <person name="Nagy L.G."/>
        </authorList>
    </citation>
    <scope>NUCLEOTIDE SEQUENCE [LARGE SCALE GENOMIC DNA]</scope>
    <source>
        <strain evidence="5 6">NL-1724</strain>
    </source>
</reference>
<protein>
    <submittedName>
        <fullName evidence="5">Armadillo-type protein</fullName>
    </submittedName>
</protein>
<dbReference type="AlphaFoldDB" id="A0A550BXV8"/>
<dbReference type="PANTHER" id="PTHR13389">
    <property type="entry name" value="PUMILIO HOMOLOG 3"/>
    <property type="match status" value="1"/>
</dbReference>
<gene>
    <name evidence="5" type="ORF">BD626DRAFT_412128</name>
</gene>
<sequence length="599" mass="65399">MDAGEGKDGAANAAPKDPNESREAHKAQKAVQAQRKAAKPHSTLIARAKSVWAQARRKNITPAERQKDVRELMGVIRGHVKEIAFKHDASRIVQTAVKYGSPADRNEIAGELAGSFRELAQNKYSRFLVTKLIRLCPKHRASILREFQGHVLRLLLHREASAVLADAFELYANAYERAILLRDFYGKETALFDLSTGEADKEKAKDGLPGVLKGVDEGRRTRILTAVRENLESVFNNPDKGAVTHAIVHRALWEYLTALGNLSDATVREKLYREAFDMCQDMLVEMVHTKDGSRVAREFLARGSAKDRKQIIKNMSKHIGPMCTDEDAQLVLFTALDVIDDTKLLAKSVVATMTADTHTLSESTAGRRALLYLLVPRNRRHFTPAQIAALAETDAARGETSKKAPEIRAAEVRQAASPALLAWVAEHGAHAVRDTGPCILVTDIMLYAEDGTQRRRITAMLGAASAPYPAPPADEDGDADMDAVDSPHVIDLPHAARLYKTLLQGGHFSHAQGAVERAERWDASAFAVRFADVVGKGTVVAMCTAGARGGVFVVAELLGALPKEKRAEVCAWFTPAVRDDIEAGDAKGKKVLLEKLADA</sequence>
<dbReference type="EMBL" id="VDMD01000048">
    <property type="protein sequence ID" value="TRM57377.1"/>
    <property type="molecule type" value="Genomic_DNA"/>
</dbReference>
<dbReference type="Proteomes" id="UP000320762">
    <property type="component" value="Unassembled WGS sequence"/>
</dbReference>
<dbReference type="InterPro" id="IPR001313">
    <property type="entry name" value="Pumilio_RNA-bd_rpt"/>
</dbReference>
<proteinExistence type="predicted"/>
<dbReference type="InterPro" id="IPR033133">
    <property type="entry name" value="PUM-HD"/>
</dbReference>
<evidence type="ECO:0000313" key="5">
    <source>
        <dbReference type="EMBL" id="TRM57377.1"/>
    </source>
</evidence>
<dbReference type="PANTHER" id="PTHR13389:SF0">
    <property type="entry name" value="PUMILIO HOMOLOG 3"/>
    <property type="match status" value="1"/>
</dbReference>
<evidence type="ECO:0000256" key="3">
    <source>
        <dbReference type="SAM" id="MobiDB-lite"/>
    </source>
</evidence>
<dbReference type="InterPro" id="IPR012959">
    <property type="entry name" value="CPL_dom"/>
</dbReference>
<evidence type="ECO:0000256" key="1">
    <source>
        <dbReference type="ARBA" id="ARBA00022737"/>
    </source>
</evidence>
<dbReference type="InterPro" id="IPR016024">
    <property type="entry name" value="ARM-type_fold"/>
</dbReference>
<dbReference type="Pfam" id="PF08144">
    <property type="entry name" value="CPL"/>
    <property type="match status" value="1"/>
</dbReference>
<dbReference type="STRING" id="97359.A0A550BXV8"/>
<keyword evidence="1" id="KW-0677">Repeat</keyword>
<accession>A0A550BXV8</accession>
<feature type="compositionally biased region" description="Basic and acidic residues" evidence="3">
    <location>
        <begin position="17"/>
        <end position="26"/>
    </location>
</feature>
<feature type="region of interest" description="Disordered" evidence="3">
    <location>
        <begin position="1"/>
        <end position="43"/>
    </location>
</feature>
<dbReference type="InterPro" id="IPR011989">
    <property type="entry name" value="ARM-like"/>
</dbReference>
<evidence type="ECO:0000256" key="2">
    <source>
        <dbReference type="ARBA" id="ARBA00022884"/>
    </source>
</evidence>